<name>A0ABY5PY88_9ACTN</name>
<dbReference type="PANTHER" id="PTHR43205">
    <property type="entry name" value="PROSTAGLANDIN REDUCTASE"/>
    <property type="match status" value="1"/>
</dbReference>
<keyword evidence="1" id="KW-0560">Oxidoreductase</keyword>
<dbReference type="SUPFAM" id="SSF50129">
    <property type="entry name" value="GroES-like"/>
    <property type="match status" value="1"/>
</dbReference>
<organism evidence="3 4">
    <name type="scientific">Streptomyces yangpuensis</name>
    <dbReference type="NCBI Taxonomy" id="1648182"/>
    <lineage>
        <taxon>Bacteria</taxon>
        <taxon>Bacillati</taxon>
        <taxon>Actinomycetota</taxon>
        <taxon>Actinomycetes</taxon>
        <taxon>Kitasatosporales</taxon>
        <taxon>Streptomycetaceae</taxon>
        <taxon>Streptomyces</taxon>
    </lineage>
</organism>
<dbReference type="InterPro" id="IPR045010">
    <property type="entry name" value="MDR_fam"/>
</dbReference>
<dbReference type="Pfam" id="PF16884">
    <property type="entry name" value="ADH_N_2"/>
    <property type="match status" value="1"/>
</dbReference>
<dbReference type="CDD" id="cd05288">
    <property type="entry name" value="PGDH"/>
    <property type="match status" value="1"/>
</dbReference>
<dbReference type="GeneID" id="95575343"/>
<dbReference type="InterPro" id="IPR041694">
    <property type="entry name" value="ADH_N_2"/>
</dbReference>
<proteinExistence type="predicted"/>
<sequence>MNAPVRTTRVITQRRRPRGMPVPEDFAEAELPLAAPAEDEVLVENLWLSVDPYMRECMDAEWELGAPLEGRSIGRVVESGSAGLPVGTLVFHREGWRTHAVLAAAEARVLPRYEGVATESFLGLLGGTGLTAYVALTRIARLRAGETVYVSAAAGGVGTAAGRLARLLGAGRIVGSAGSPAKVRLLTEELGYDAAFDHRAGPSLPDQLARTAPDGIDVYVDNVGGAHLEAAIGAMREDGRIAWCGAVAQYNAGSAPAAPRNLFDLVEKSIRLEGFLVSRHRDAQAELERFLVPHLRSGRVTDRLHVTEGFERTVDAFLGMLRGENTGKAVVRLGRDAPERSAGPTP</sequence>
<dbReference type="InterPro" id="IPR036291">
    <property type="entry name" value="NAD(P)-bd_dom_sf"/>
</dbReference>
<dbReference type="RefSeq" id="WP_183066512.1">
    <property type="nucleotide sequence ID" value="NZ_CP102514.1"/>
</dbReference>
<evidence type="ECO:0000256" key="1">
    <source>
        <dbReference type="ARBA" id="ARBA00023002"/>
    </source>
</evidence>
<dbReference type="PANTHER" id="PTHR43205:SF7">
    <property type="entry name" value="PROSTAGLANDIN REDUCTASE 1"/>
    <property type="match status" value="1"/>
</dbReference>
<dbReference type="SUPFAM" id="SSF51735">
    <property type="entry name" value="NAD(P)-binding Rossmann-fold domains"/>
    <property type="match status" value="1"/>
</dbReference>
<evidence type="ECO:0000313" key="4">
    <source>
        <dbReference type="Proteomes" id="UP001057738"/>
    </source>
</evidence>
<reference evidence="3" key="1">
    <citation type="submission" date="2022-08" db="EMBL/GenBank/DDBJ databases">
        <authorList>
            <person name="Tian L."/>
        </authorList>
    </citation>
    <scope>NUCLEOTIDE SEQUENCE</scope>
    <source>
        <strain evidence="3">CM253</strain>
    </source>
</reference>
<protein>
    <submittedName>
        <fullName evidence="3">NADP-dependent oxidoreductase</fullName>
    </submittedName>
</protein>
<evidence type="ECO:0000259" key="2">
    <source>
        <dbReference type="SMART" id="SM00829"/>
    </source>
</evidence>
<evidence type="ECO:0000313" key="3">
    <source>
        <dbReference type="EMBL" id="UUY48887.1"/>
    </source>
</evidence>
<dbReference type="Proteomes" id="UP001057738">
    <property type="component" value="Chromosome"/>
</dbReference>
<gene>
    <name evidence="3" type="ORF">NRK68_17810</name>
</gene>
<dbReference type="EMBL" id="CP102514">
    <property type="protein sequence ID" value="UUY48887.1"/>
    <property type="molecule type" value="Genomic_DNA"/>
</dbReference>
<dbReference type="Pfam" id="PF00107">
    <property type="entry name" value="ADH_zinc_N"/>
    <property type="match status" value="1"/>
</dbReference>
<dbReference type="Gene3D" id="3.40.50.720">
    <property type="entry name" value="NAD(P)-binding Rossmann-like Domain"/>
    <property type="match status" value="1"/>
</dbReference>
<dbReference type="InterPro" id="IPR020843">
    <property type="entry name" value="ER"/>
</dbReference>
<dbReference type="InterPro" id="IPR011032">
    <property type="entry name" value="GroES-like_sf"/>
</dbReference>
<keyword evidence="4" id="KW-1185">Reference proteome</keyword>
<dbReference type="SMART" id="SM00829">
    <property type="entry name" value="PKS_ER"/>
    <property type="match status" value="1"/>
</dbReference>
<accession>A0ABY5PY88</accession>
<dbReference type="InterPro" id="IPR013149">
    <property type="entry name" value="ADH-like_C"/>
</dbReference>
<feature type="domain" description="Enoyl reductase (ER)" evidence="2">
    <location>
        <begin position="19"/>
        <end position="331"/>
    </location>
</feature>
<dbReference type="Gene3D" id="3.90.180.10">
    <property type="entry name" value="Medium-chain alcohol dehydrogenases, catalytic domain"/>
    <property type="match status" value="1"/>
</dbReference>